<keyword evidence="3" id="KW-1185">Reference proteome</keyword>
<comment type="caution">
    <text evidence="2">The sequence shown here is derived from an EMBL/GenBank/DDBJ whole genome shotgun (WGS) entry which is preliminary data.</text>
</comment>
<dbReference type="EMBL" id="AVBG01000018">
    <property type="protein sequence ID" value="KGP89986.1"/>
    <property type="molecule type" value="Genomic_DNA"/>
</dbReference>
<dbReference type="RefSeq" id="WP_036786979.1">
    <property type="nucleotide sequence ID" value="NZ_AVBG01000018.1"/>
</dbReference>
<protein>
    <submittedName>
        <fullName evidence="2">Uncharacterized protein</fullName>
    </submittedName>
</protein>
<dbReference type="AlphaFoldDB" id="A0A0A2UU10"/>
<feature type="transmembrane region" description="Helical" evidence="1">
    <location>
        <begin position="72"/>
        <end position="89"/>
    </location>
</feature>
<dbReference type="STRING" id="1385513.N780_07600"/>
<dbReference type="Proteomes" id="UP000030153">
    <property type="component" value="Unassembled WGS sequence"/>
</dbReference>
<organism evidence="2 3">
    <name type="scientific">Pontibacillus chungwhensis BH030062</name>
    <dbReference type="NCBI Taxonomy" id="1385513"/>
    <lineage>
        <taxon>Bacteria</taxon>
        <taxon>Bacillati</taxon>
        <taxon>Bacillota</taxon>
        <taxon>Bacilli</taxon>
        <taxon>Bacillales</taxon>
        <taxon>Bacillaceae</taxon>
        <taxon>Pontibacillus</taxon>
    </lineage>
</organism>
<keyword evidence="1" id="KW-0472">Membrane</keyword>
<accession>A0A0A2UU10</accession>
<evidence type="ECO:0000256" key="1">
    <source>
        <dbReference type="SAM" id="Phobius"/>
    </source>
</evidence>
<name>A0A0A2UU10_9BACI</name>
<keyword evidence="1" id="KW-1133">Transmembrane helix</keyword>
<feature type="transmembrane region" description="Helical" evidence="1">
    <location>
        <begin position="12"/>
        <end position="32"/>
    </location>
</feature>
<keyword evidence="1" id="KW-0812">Transmembrane</keyword>
<evidence type="ECO:0000313" key="3">
    <source>
        <dbReference type="Proteomes" id="UP000030153"/>
    </source>
</evidence>
<feature type="transmembrane region" description="Helical" evidence="1">
    <location>
        <begin position="44"/>
        <end position="65"/>
    </location>
</feature>
<proteinExistence type="predicted"/>
<dbReference type="OrthoDB" id="10009368at2"/>
<reference evidence="2 3" key="1">
    <citation type="submission" date="2013-08" db="EMBL/GenBank/DDBJ databases">
        <title>Genome of Pontibacillus chungwhensis.</title>
        <authorList>
            <person name="Wang Q."/>
            <person name="Wang G."/>
        </authorList>
    </citation>
    <scope>NUCLEOTIDE SEQUENCE [LARGE SCALE GENOMIC DNA]</scope>
    <source>
        <strain evidence="2 3">BH030062</strain>
    </source>
</reference>
<gene>
    <name evidence="2" type="ORF">N780_07600</name>
</gene>
<evidence type="ECO:0000313" key="2">
    <source>
        <dbReference type="EMBL" id="KGP89986.1"/>
    </source>
</evidence>
<dbReference type="eggNOG" id="ENOG5031F2B">
    <property type="taxonomic scope" value="Bacteria"/>
</dbReference>
<sequence>MKNLLRSTLSSLLIGLGFLTGIFAFAYKMLILSDIPVSFSNSEAFVAQVLFFTSTTFISFGILAVKSDLGRVIAAGFIMLALLFNLPVFHTPLFDHMASVAFLQITPILHLSFLTLLSLYLLIRNWKQPLYSYN</sequence>
<feature type="transmembrane region" description="Helical" evidence="1">
    <location>
        <begin position="101"/>
        <end position="123"/>
    </location>
</feature>